<feature type="transmembrane region" description="Helical" evidence="1">
    <location>
        <begin position="94"/>
        <end position="113"/>
    </location>
</feature>
<evidence type="ECO:0000256" key="1">
    <source>
        <dbReference type="SAM" id="Phobius"/>
    </source>
</evidence>
<dbReference type="Pfam" id="PF01578">
    <property type="entry name" value="Cytochrom_C_asm"/>
    <property type="match status" value="1"/>
</dbReference>
<feature type="transmembrane region" description="Helical" evidence="1">
    <location>
        <begin position="188"/>
        <end position="207"/>
    </location>
</feature>
<feature type="transmembrane region" description="Helical" evidence="1">
    <location>
        <begin position="249"/>
        <end position="271"/>
    </location>
</feature>
<proteinExistence type="predicted"/>
<feature type="domain" description="Cytochrome c assembly protein" evidence="2">
    <location>
        <begin position="66"/>
        <end position="263"/>
    </location>
</feature>
<dbReference type="KEGG" id="lrs:PX52LOC_02062"/>
<keyword evidence="1" id="KW-0812">Transmembrane</keyword>
<feature type="transmembrane region" description="Helical" evidence="1">
    <location>
        <begin position="63"/>
        <end position="82"/>
    </location>
</feature>
<dbReference type="InterPro" id="IPR002541">
    <property type="entry name" value="Cyt_c_assembly"/>
</dbReference>
<dbReference type="Proteomes" id="UP000324974">
    <property type="component" value="Chromosome"/>
</dbReference>
<organism evidence="3 4">
    <name type="scientific">Limnoglobus roseus</name>
    <dbReference type="NCBI Taxonomy" id="2598579"/>
    <lineage>
        <taxon>Bacteria</taxon>
        <taxon>Pseudomonadati</taxon>
        <taxon>Planctomycetota</taxon>
        <taxon>Planctomycetia</taxon>
        <taxon>Gemmatales</taxon>
        <taxon>Gemmataceae</taxon>
        <taxon>Limnoglobus</taxon>
    </lineage>
</organism>
<feature type="transmembrane region" description="Helical" evidence="1">
    <location>
        <begin position="39"/>
        <end position="57"/>
    </location>
</feature>
<feature type="transmembrane region" description="Helical" evidence="1">
    <location>
        <begin position="219"/>
        <end position="237"/>
    </location>
</feature>
<keyword evidence="4" id="KW-1185">Reference proteome</keyword>
<dbReference type="EMBL" id="CP042425">
    <property type="protein sequence ID" value="QEL15152.1"/>
    <property type="molecule type" value="Genomic_DNA"/>
</dbReference>
<dbReference type="AlphaFoldDB" id="A0A5C1ABG7"/>
<reference evidence="4" key="1">
    <citation type="submission" date="2019-08" db="EMBL/GenBank/DDBJ databases">
        <title>Limnoglobus roseus gen. nov., sp. nov., a novel freshwater planctomycete with a giant genome from the family Gemmataceae.</title>
        <authorList>
            <person name="Kulichevskaya I.S."/>
            <person name="Naumoff D.G."/>
            <person name="Miroshnikov K."/>
            <person name="Ivanova A."/>
            <person name="Philippov D.A."/>
            <person name="Hakobyan A."/>
            <person name="Rijpstra I.C."/>
            <person name="Sinninghe Damste J.S."/>
            <person name="Liesack W."/>
            <person name="Dedysh S.N."/>
        </authorList>
    </citation>
    <scope>NUCLEOTIDE SEQUENCE [LARGE SCALE GENOMIC DNA]</scope>
    <source>
        <strain evidence="4">PX52</strain>
    </source>
</reference>
<dbReference type="OrthoDB" id="257620at2"/>
<name>A0A5C1ABG7_9BACT</name>
<feature type="transmembrane region" description="Helical" evidence="1">
    <location>
        <begin position="6"/>
        <end position="27"/>
    </location>
</feature>
<dbReference type="GO" id="GO:0020037">
    <property type="term" value="F:heme binding"/>
    <property type="evidence" value="ECO:0007669"/>
    <property type="project" value="InterPro"/>
</dbReference>
<keyword evidence="1" id="KW-0472">Membrane</keyword>
<evidence type="ECO:0000313" key="4">
    <source>
        <dbReference type="Proteomes" id="UP000324974"/>
    </source>
</evidence>
<dbReference type="RefSeq" id="WP_149109991.1">
    <property type="nucleotide sequence ID" value="NZ_CP042425.1"/>
</dbReference>
<protein>
    <submittedName>
        <fullName evidence="3">Cytochrome C biogenesis protein</fullName>
    </submittedName>
</protein>
<accession>A0A5C1ABG7</accession>
<gene>
    <name evidence="3" type="ORF">PX52LOC_02062</name>
</gene>
<evidence type="ECO:0000259" key="2">
    <source>
        <dbReference type="Pfam" id="PF01578"/>
    </source>
</evidence>
<feature type="transmembrane region" description="Helical" evidence="1">
    <location>
        <begin position="133"/>
        <end position="158"/>
    </location>
</feature>
<keyword evidence="1" id="KW-1133">Transmembrane helix</keyword>
<evidence type="ECO:0000313" key="3">
    <source>
        <dbReference type="EMBL" id="QEL15152.1"/>
    </source>
</evidence>
<sequence length="275" mass="29734">MSLSTLQGVSHTCFGLSYLLAFTLELARIRWPRTGLRTAGLVVGAVGLFTHSAYLAIHHPSLAAPYGSLLLLAWVLAVFYFYGSLHHARQAWGIFVLPVVLGLVALSLVIVSLSGTDDVDVPVWLVGEKFWGAIHGLLLLLAAVGLSVAFLSSVMYLVQARRLRTKANPLGAVKILSLERLEEMSRRAVNLAFPMLTAGVLLGMLMLNHEPPSTLVTPSLKVLGSYGLILVVAMLVYMRYAAHVSGRRLAVWSILAFVLLVVVLMAAHPFVEGGK</sequence>
<dbReference type="GO" id="GO:0017004">
    <property type="term" value="P:cytochrome complex assembly"/>
    <property type="evidence" value="ECO:0007669"/>
    <property type="project" value="InterPro"/>
</dbReference>